<protein>
    <submittedName>
        <fullName evidence="1">Uncharacterized protein</fullName>
    </submittedName>
</protein>
<name>A0A2G1DIQ7_9BACT</name>
<evidence type="ECO:0000313" key="2">
    <source>
        <dbReference type="Proteomes" id="UP000221222"/>
    </source>
</evidence>
<evidence type="ECO:0000313" key="1">
    <source>
        <dbReference type="EMBL" id="PHO18226.1"/>
    </source>
</evidence>
<accession>A0A2G1DIQ7</accession>
<reference evidence="1 2" key="1">
    <citation type="submission" date="2017-09" db="EMBL/GenBank/DDBJ databases">
        <title>Arcobacter canalis sp. nov., a new species isolated from a water canal contaminated with urban sewage.</title>
        <authorList>
            <person name="Perez-Cataluna A."/>
            <person name="Salas-Masso N."/>
            <person name="Figueras M.J."/>
        </authorList>
    </citation>
    <scope>NUCLEOTIDE SEQUENCE [LARGE SCALE GENOMIC DNA]</scope>
    <source>
        <strain evidence="1 2">F98-3</strain>
    </source>
</reference>
<comment type="caution">
    <text evidence="1">The sequence shown here is derived from an EMBL/GenBank/DDBJ whole genome shotgun (WGS) entry which is preliminary data.</text>
</comment>
<proteinExistence type="predicted"/>
<dbReference type="AlphaFoldDB" id="A0A2G1DIQ7"/>
<dbReference type="EMBL" id="NXFY01000007">
    <property type="protein sequence ID" value="PHO18226.1"/>
    <property type="molecule type" value="Genomic_DNA"/>
</dbReference>
<organism evidence="1 2">
    <name type="scientific">Malaciobacter molluscorum LMG 25693</name>
    <dbReference type="NCBI Taxonomy" id="870501"/>
    <lineage>
        <taxon>Bacteria</taxon>
        <taxon>Pseudomonadati</taxon>
        <taxon>Campylobacterota</taxon>
        <taxon>Epsilonproteobacteria</taxon>
        <taxon>Campylobacterales</taxon>
        <taxon>Arcobacteraceae</taxon>
        <taxon>Malaciobacter</taxon>
    </lineage>
</organism>
<sequence length="89" mass="10652">MFYIIMIQIKELEYNLEKLEKLTTSRDSIQGLKIYKDALTKLKQIKRIDDFHEILNQVLKALSGIEAHGFFTDEEYAYVTKIRKIKRRD</sequence>
<dbReference type="Proteomes" id="UP000221222">
    <property type="component" value="Unassembled WGS sequence"/>
</dbReference>
<keyword evidence="2" id="KW-1185">Reference proteome</keyword>
<gene>
    <name evidence="1" type="ORF">CPU12_05785</name>
</gene>